<accession>A0A941BET4</accession>
<dbReference type="Gene3D" id="3.40.30.120">
    <property type="match status" value="1"/>
</dbReference>
<geneLocation type="plasmid" evidence="1">
    <name>p2</name>
</geneLocation>
<reference evidence="1 2" key="1">
    <citation type="submission" date="2021-04" db="EMBL/GenBank/DDBJ databases">
        <authorList>
            <person name="Tang X."/>
            <person name="Zhou X."/>
            <person name="Chen X."/>
            <person name="Cernava T."/>
            <person name="Zhang C."/>
        </authorList>
    </citation>
    <scope>NUCLEOTIDE SEQUENCE [LARGE SCALE GENOMIC DNA]</scope>
    <source>
        <strain evidence="1 2">BH-SS-21</strain>
        <plasmid evidence="1">p2</plasmid>
    </source>
</reference>
<organism evidence="1 2">
    <name type="scientific">Streptomyces liliiviolaceus</name>
    <dbReference type="NCBI Taxonomy" id="2823109"/>
    <lineage>
        <taxon>Bacteria</taxon>
        <taxon>Bacillati</taxon>
        <taxon>Actinomycetota</taxon>
        <taxon>Actinomycetes</taxon>
        <taxon>Kitasatosporales</taxon>
        <taxon>Streptomycetaceae</taxon>
        <taxon>Streptomyces</taxon>
    </lineage>
</organism>
<dbReference type="AlphaFoldDB" id="A0A941BET4"/>
<keyword evidence="2" id="KW-1185">Reference proteome</keyword>
<proteinExistence type="predicted"/>
<protein>
    <submittedName>
        <fullName evidence="1">Uncharacterized protein</fullName>
    </submittedName>
</protein>
<dbReference type="EMBL" id="JAGPYQ010000003">
    <property type="protein sequence ID" value="MBQ0855583.1"/>
    <property type="molecule type" value="Genomic_DNA"/>
</dbReference>
<comment type="caution">
    <text evidence="1">The sequence shown here is derived from an EMBL/GenBank/DDBJ whole genome shotgun (WGS) entry which is preliminary data.</text>
</comment>
<evidence type="ECO:0000313" key="2">
    <source>
        <dbReference type="Proteomes" id="UP000677413"/>
    </source>
</evidence>
<keyword evidence="1" id="KW-0614">Plasmid</keyword>
<dbReference type="Pfam" id="PF21274">
    <property type="entry name" value="Rng_hyd_C"/>
    <property type="match status" value="1"/>
</dbReference>
<dbReference type="Proteomes" id="UP000677413">
    <property type="component" value="Unassembled WGS sequence"/>
</dbReference>
<gene>
    <name evidence="1" type="ORF">J8N05_46320</name>
</gene>
<dbReference type="RefSeq" id="WP_210894447.1">
    <property type="nucleotide sequence ID" value="NZ_JAGPYQ010000003.1"/>
</dbReference>
<evidence type="ECO:0000313" key="1">
    <source>
        <dbReference type="EMBL" id="MBQ0855583.1"/>
    </source>
</evidence>
<sequence length="73" mass="7635">MRTPAGPRRAEVRDVAAARAGQVNTVAARTDRVDVDALLIRPDGCVAWGLPTRQDLDASTLVRALGTGSGQPP</sequence>
<name>A0A941BET4_9ACTN</name>